<evidence type="ECO:0000313" key="1">
    <source>
        <dbReference type="EMBL" id="MPN00742.1"/>
    </source>
</evidence>
<dbReference type="Gene3D" id="2.30.30.240">
    <property type="entry name" value="PRC-barrel domain"/>
    <property type="match status" value="2"/>
</dbReference>
<organism evidence="1">
    <name type="scientific">bioreactor metagenome</name>
    <dbReference type="NCBI Taxonomy" id="1076179"/>
    <lineage>
        <taxon>unclassified sequences</taxon>
        <taxon>metagenomes</taxon>
        <taxon>ecological metagenomes</taxon>
    </lineage>
</organism>
<dbReference type="PANTHER" id="PTHR38137">
    <property type="entry name" value="PRC-BARREL DOMAIN PROTEIN"/>
    <property type="match status" value="1"/>
</dbReference>
<accession>A0A645EHK2</accession>
<protein>
    <recommendedName>
        <fullName evidence="2">PRC-barrel domain-containing protein</fullName>
    </recommendedName>
</protein>
<gene>
    <name evidence="1" type="ORF">SDC9_147938</name>
</gene>
<proteinExistence type="predicted"/>
<dbReference type="AlphaFoldDB" id="A0A645EHK2"/>
<dbReference type="PANTHER" id="PTHR38137:SF1">
    <property type="entry name" value="PRC-BARREL DOMAIN-CONTAINING PROTEIN"/>
    <property type="match status" value="1"/>
</dbReference>
<sequence>MATIALDELKGKEVISSDAYLLGNVQDVRYDPVSWDVLGLKVKSNKNVSKIISAGSARSMIMVGPGDYAINDVILFRDTLEDSRDRISADNDNISSLSFLLGKKVVSSDGLLVGTVSDVLLEMERWSVQSVRVKLDKGAYEPLGLKKGIFSKTASGILVTHISAVTDNMSLYLTTSDLADHLTLD</sequence>
<name>A0A645EHK2_9ZZZZ</name>
<evidence type="ECO:0008006" key="2">
    <source>
        <dbReference type="Google" id="ProtNLM"/>
    </source>
</evidence>
<dbReference type="SUPFAM" id="SSF50346">
    <property type="entry name" value="PRC-barrel domain"/>
    <property type="match status" value="2"/>
</dbReference>
<dbReference type="EMBL" id="VSSQ01046772">
    <property type="protein sequence ID" value="MPN00742.1"/>
    <property type="molecule type" value="Genomic_DNA"/>
</dbReference>
<dbReference type="InterPro" id="IPR011033">
    <property type="entry name" value="PRC_barrel-like_sf"/>
</dbReference>
<comment type="caution">
    <text evidence="1">The sequence shown here is derived from an EMBL/GenBank/DDBJ whole genome shotgun (WGS) entry which is preliminary data.</text>
</comment>
<reference evidence="1" key="1">
    <citation type="submission" date="2019-08" db="EMBL/GenBank/DDBJ databases">
        <authorList>
            <person name="Kucharzyk K."/>
            <person name="Murdoch R.W."/>
            <person name="Higgins S."/>
            <person name="Loffler F."/>
        </authorList>
    </citation>
    <scope>NUCLEOTIDE SEQUENCE</scope>
</reference>